<comment type="subcellular location">
    <subcellularLocation>
        <location evidence="1">Membrane</location>
        <topology evidence="1">Multi-pass membrane protein</topology>
    </subcellularLocation>
</comment>
<organism evidence="7 8">
    <name type="scientific">Actinomyces graevenitzii F0530</name>
    <dbReference type="NCBI Taxonomy" id="1321817"/>
    <lineage>
        <taxon>Bacteria</taxon>
        <taxon>Bacillati</taxon>
        <taxon>Actinomycetota</taxon>
        <taxon>Actinomycetes</taxon>
        <taxon>Actinomycetales</taxon>
        <taxon>Actinomycetaceae</taxon>
        <taxon>Actinomyces</taxon>
    </lineage>
</organism>
<keyword evidence="2 5" id="KW-0812">Transmembrane</keyword>
<evidence type="ECO:0000256" key="1">
    <source>
        <dbReference type="ARBA" id="ARBA00004141"/>
    </source>
</evidence>
<evidence type="ECO:0000259" key="6">
    <source>
        <dbReference type="Pfam" id="PF05154"/>
    </source>
</evidence>
<dbReference type="GO" id="GO:0016020">
    <property type="term" value="C:membrane"/>
    <property type="evidence" value="ECO:0007669"/>
    <property type="project" value="UniProtKB-SubCell"/>
</dbReference>
<evidence type="ECO:0000313" key="7">
    <source>
        <dbReference type="EMBL" id="ERH14156.1"/>
    </source>
</evidence>
<evidence type="ECO:0000256" key="4">
    <source>
        <dbReference type="ARBA" id="ARBA00023136"/>
    </source>
</evidence>
<dbReference type="HOGENOM" id="CLU_081297_10_0_11"/>
<accession>U1PUH9</accession>
<dbReference type="RefSeq" id="WP_021604074.1">
    <property type="nucleotide sequence ID" value="NZ_KE951494.1"/>
</dbReference>
<dbReference type="AlphaFoldDB" id="U1PUH9"/>
<comment type="caution">
    <text evidence="7">The sequence shown here is derived from an EMBL/GenBank/DDBJ whole genome shotgun (WGS) entry which is preliminary data.</text>
</comment>
<feature type="transmembrane region" description="Helical" evidence="5">
    <location>
        <begin position="17"/>
        <end position="36"/>
    </location>
</feature>
<dbReference type="InterPro" id="IPR007829">
    <property type="entry name" value="TM2"/>
</dbReference>
<dbReference type="PATRIC" id="fig|1321817.3.peg.1699"/>
<gene>
    <name evidence="7" type="ORF">HMPREF1978_01946</name>
</gene>
<evidence type="ECO:0000256" key="3">
    <source>
        <dbReference type="ARBA" id="ARBA00022989"/>
    </source>
</evidence>
<evidence type="ECO:0000313" key="8">
    <source>
        <dbReference type="Proteomes" id="UP000016481"/>
    </source>
</evidence>
<evidence type="ECO:0000256" key="2">
    <source>
        <dbReference type="ARBA" id="ARBA00022692"/>
    </source>
</evidence>
<keyword evidence="3 5" id="KW-1133">Transmembrane helix</keyword>
<keyword evidence="4 5" id="KW-0472">Membrane</keyword>
<dbReference type="Pfam" id="PF05154">
    <property type="entry name" value="TM2"/>
    <property type="match status" value="1"/>
</dbReference>
<protein>
    <submittedName>
        <fullName evidence="7">TM2 domain protein</fullName>
    </submittedName>
</protein>
<dbReference type="EMBL" id="AWSC01000090">
    <property type="protein sequence ID" value="ERH14156.1"/>
    <property type="molecule type" value="Genomic_DNA"/>
</dbReference>
<sequence>MTAPQMPTFGDQPKNKIVAAALAFFFGTFGVHNFYLGYTKRGAYQLGLAIAGIVLSIVVIGVFLLSAAAIWGFVEFVMILIATPDQMYGHDANGVPLAS</sequence>
<proteinExistence type="predicted"/>
<reference evidence="7 8" key="1">
    <citation type="submission" date="2013-08" db="EMBL/GenBank/DDBJ databases">
        <authorList>
            <person name="Weinstock G."/>
            <person name="Sodergren E."/>
            <person name="Wylie T."/>
            <person name="Fulton L."/>
            <person name="Fulton R."/>
            <person name="Fronick C."/>
            <person name="O'Laughlin M."/>
            <person name="Godfrey J."/>
            <person name="Miner T."/>
            <person name="Herter B."/>
            <person name="Appelbaum E."/>
            <person name="Cordes M."/>
            <person name="Lek S."/>
            <person name="Wollam A."/>
            <person name="Pepin K.H."/>
            <person name="Palsikar V.B."/>
            <person name="Mitreva M."/>
            <person name="Wilson R.K."/>
        </authorList>
    </citation>
    <scope>NUCLEOTIDE SEQUENCE [LARGE SCALE GENOMIC DNA]</scope>
    <source>
        <strain evidence="7 8">F0530</strain>
    </source>
</reference>
<name>U1PUH9_9ACTO</name>
<dbReference type="Proteomes" id="UP000016481">
    <property type="component" value="Unassembled WGS sequence"/>
</dbReference>
<feature type="transmembrane region" description="Helical" evidence="5">
    <location>
        <begin position="48"/>
        <end position="74"/>
    </location>
</feature>
<feature type="domain" description="TM2" evidence="6">
    <location>
        <begin position="12"/>
        <end position="61"/>
    </location>
</feature>
<evidence type="ECO:0000256" key="5">
    <source>
        <dbReference type="SAM" id="Phobius"/>
    </source>
</evidence>